<dbReference type="PaxDb" id="4113-PGSC0003DMT400046268"/>
<evidence type="ECO:0000256" key="2">
    <source>
        <dbReference type="PROSITE-ProRule" id="PRU00283"/>
    </source>
</evidence>
<dbReference type="PANTHER" id="PTHR47972">
    <property type="entry name" value="KINESIN-LIKE PROTEIN KLP-3"/>
    <property type="match status" value="1"/>
</dbReference>
<dbReference type="PANTHER" id="PTHR47972:SF23">
    <property type="entry name" value="KINESIN MOTOR DOMAIN-CONTAINING PROTEIN"/>
    <property type="match status" value="1"/>
</dbReference>
<reference evidence="5" key="1">
    <citation type="journal article" date="2011" name="Nature">
        <title>Genome sequence and analysis of the tuber crop potato.</title>
        <authorList>
            <consortium name="The Potato Genome Sequencing Consortium"/>
        </authorList>
    </citation>
    <scope>NUCLEOTIDE SEQUENCE [LARGE SCALE GENOMIC DNA]</scope>
    <source>
        <strain evidence="5">cv. DM1-3 516 R44</strain>
    </source>
</reference>
<dbReference type="GO" id="GO:0005524">
    <property type="term" value="F:ATP binding"/>
    <property type="evidence" value="ECO:0007669"/>
    <property type="project" value="InterPro"/>
</dbReference>
<dbReference type="SUPFAM" id="SSF52540">
    <property type="entry name" value="P-loop containing nucleoside triphosphate hydrolases"/>
    <property type="match status" value="1"/>
</dbReference>
<dbReference type="Gramene" id="PGSC0003DMT400046268">
    <property type="protein sequence ID" value="PGSC0003DMT400046268"/>
    <property type="gene ID" value="PGSC0003DMG402017962"/>
</dbReference>
<sequence>MIRISISSVSASKRRRLTNKLWMVDLGGSERVLKTKALGRRFEEGKAINLSLSSLGDVIHALQSKKRHIPYRNSKLTQVLKDSLGDDSKTLMLVHVSPHEEDLCETLCTLNFATRAKRVQLRNEESTVSH</sequence>
<dbReference type="STRING" id="4113.M1BIV9"/>
<feature type="domain" description="Kinesin motor" evidence="3">
    <location>
        <begin position="1"/>
        <end position="119"/>
    </location>
</feature>
<dbReference type="InParanoid" id="M1BIV9"/>
<name>M1BIV9_SOLTU</name>
<dbReference type="GO" id="GO:0007018">
    <property type="term" value="P:microtubule-based movement"/>
    <property type="evidence" value="ECO:0007669"/>
    <property type="project" value="InterPro"/>
</dbReference>
<dbReference type="InterPro" id="IPR027640">
    <property type="entry name" value="Kinesin-like_fam"/>
</dbReference>
<dbReference type="InterPro" id="IPR027417">
    <property type="entry name" value="P-loop_NTPase"/>
</dbReference>
<evidence type="ECO:0000256" key="1">
    <source>
        <dbReference type="ARBA" id="ARBA00023175"/>
    </source>
</evidence>
<dbReference type="InterPro" id="IPR001752">
    <property type="entry name" value="Kinesin_motor_dom"/>
</dbReference>
<dbReference type="HOGENOM" id="CLU_001485_31_0_1"/>
<comment type="similarity">
    <text evidence="2">Belongs to the TRAFAC class myosin-kinesin ATPase superfamily. Kinesin family.</text>
</comment>
<dbReference type="PROSITE" id="PS50067">
    <property type="entry name" value="KINESIN_MOTOR_2"/>
    <property type="match status" value="1"/>
</dbReference>
<dbReference type="InterPro" id="IPR036961">
    <property type="entry name" value="Kinesin_motor_dom_sf"/>
</dbReference>
<dbReference type="eggNOG" id="KOG0239">
    <property type="taxonomic scope" value="Eukaryota"/>
</dbReference>
<dbReference type="Proteomes" id="UP000011115">
    <property type="component" value="Unassembled WGS sequence"/>
</dbReference>
<evidence type="ECO:0000259" key="3">
    <source>
        <dbReference type="PROSITE" id="PS50067"/>
    </source>
</evidence>
<proteinExistence type="inferred from homology"/>
<dbReference type="SMART" id="SM00129">
    <property type="entry name" value="KISc"/>
    <property type="match status" value="1"/>
</dbReference>
<comment type="caution">
    <text evidence="2">Lacks conserved residue(s) required for the propagation of feature annotation.</text>
</comment>
<protein>
    <submittedName>
        <fullName evidence="4">ATP binding / microtubule motor</fullName>
    </submittedName>
</protein>
<evidence type="ECO:0000313" key="4">
    <source>
        <dbReference type="EnsemblPlants" id="PGSC0003DMT400046268"/>
    </source>
</evidence>
<dbReference type="GO" id="GO:0003777">
    <property type="term" value="F:microtubule motor activity"/>
    <property type="evidence" value="ECO:0007669"/>
    <property type="project" value="InterPro"/>
</dbReference>
<keyword evidence="5" id="KW-1185">Reference proteome</keyword>
<keyword evidence="1" id="KW-0505">Motor protein</keyword>
<organism evidence="4 5">
    <name type="scientific">Solanum tuberosum</name>
    <name type="common">Potato</name>
    <dbReference type="NCBI Taxonomy" id="4113"/>
    <lineage>
        <taxon>Eukaryota</taxon>
        <taxon>Viridiplantae</taxon>
        <taxon>Streptophyta</taxon>
        <taxon>Embryophyta</taxon>
        <taxon>Tracheophyta</taxon>
        <taxon>Spermatophyta</taxon>
        <taxon>Magnoliopsida</taxon>
        <taxon>eudicotyledons</taxon>
        <taxon>Gunneridae</taxon>
        <taxon>Pentapetalae</taxon>
        <taxon>asterids</taxon>
        <taxon>lamiids</taxon>
        <taxon>Solanales</taxon>
        <taxon>Solanaceae</taxon>
        <taxon>Solanoideae</taxon>
        <taxon>Solaneae</taxon>
        <taxon>Solanum</taxon>
    </lineage>
</organism>
<dbReference type="AlphaFoldDB" id="M1BIV9"/>
<evidence type="ECO:0000313" key="5">
    <source>
        <dbReference type="Proteomes" id="UP000011115"/>
    </source>
</evidence>
<dbReference type="EnsemblPlants" id="PGSC0003DMT400046268">
    <property type="protein sequence ID" value="PGSC0003DMT400046268"/>
    <property type="gene ID" value="PGSC0003DMG402017962"/>
</dbReference>
<accession>M1BIV9</accession>
<dbReference type="Pfam" id="PF00225">
    <property type="entry name" value="Kinesin"/>
    <property type="match status" value="1"/>
</dbReference>
<dbReference type="Gene3D" id="3.40.850.10">
    <property type="entry name" value="Kinesin motor domain"/>
    <property type="match status" value="1"/>
</dbReference>
<dbReference type="GO" id="GO:0008017">
    <property type="term" value="F:microtubule binding"/>
    <property type="evidence" value="ECO:0007669"/>
    <property type="project" value="InterPro"/>
</dbReference>
<dbReference type="PRINTS" id="PR00380">
    <property type="entry name" value="KINESINHEAVY"/>
</dbReference>
<reference evidence="4" key="2">
    <citation type="submission" date="2015-06" db="UniProtKB">
        <authorList>
            <consortium name="EnsemblPlants"/>
        </authorList>
    </citation>
    <scope>IDENTIFICATION</scope>
    <source>
        <strain evidence="4">DM1-3 516 R44</strain>
    </source>
</reference>
<dbReference type="OMA" id="ERMGRTH"/>